<comment type="caution">
    <text evidence="1">The sequence shown here is derived from an EMBL/GenBank/DDBJ whole genome shotgun (WGS) entry which is preliminary data.</text>
</comment>
<sequence length="83" mass="9578">FSPNSKYVLASTQDSTIRLWDYQTSRCVKTYTGHTNRTYALVAAFGGKYIISGSEDAKIYIWDLQSRCIVQVLEGHKGRRHRY</sequence>
<gene>
    <name evidence="1" type="ORF">F5148DRAFT_972913</name>
</gene>
<name>A0ACC0UMP7_9AGAM</name>
<reference evidence="1" key="1">
    <citation type="submission" date="2021-03" db="EMBL/GenBank/DDBJ databases">
        <title>Evolutionary priming and transition to the ectomycorrhizal habit in an iconic lineage of mushroom-forming fungi: is preadaptation a requirement?</title>
        <authorList>
            <consortium name="DOE Joint Genome Institute"/>
            <person name="Looney B.P."/>
            <person name="Miyauchi S."/>
            <person name="Morin E."/>
            <person name="Drula E."/>
            <person name="Courty P.E."/>
            <person name="Chicoki N."/>
            <person name="Fauchery L."/>
            <person name="Kohler A."/>
            <person name="Kuo A."/>
            <person name="LaButti K."/>
            <person name="Pangilinan J."/>
            <person name="Lipzen A."/>
            <person name="Riley R."/>
            <person name="Andreopoulos W."/>
            <person name="He G."/>
            <person name="Johnson J."/>
            <person name="Barry K.W."/>
            <person name="Grigoriev I.V."/>
            <person name="Nagy L."/>
            <person name="Hibbett D."/>
            <person name="Henrissat B."/>
            <person name="Matheny P.B."/>
            <person name="Labbe J."/>
            <person name="Martin A.F."/>
        </authorList>
    </citation>
    <scope>NUCLEOTIDE SEQUENCE</scope>
    <source>
        <strain evidence="1">BPL698</strain>
    </source>
</reference>
<feature type="non-terminal residue" evidence="1">
    <location>
        <position position="1"/>
    </location>
</feature>
<proteinExistence type="predicted"/>
<dbReference type="EMBL" id="JAGFNK010000005">
    <property type="protein sequence ID" value="KAI9512782.1"/>
    <property type="molecule type" value="Genomic_DNA"/>
</dbReference>
<dbReference type="Proteomes" id="UP001207468">
    <property type="component" value="Unassembled WGS sequence"/>
</dbReference>
<organism evidence="1 2">
    <name type="scientific">Russula earlei</name>
    <dbReference type="NCBI Taxonomy" id="71964"/>
    <lineage>
        <taxon>Eukaryota</taxon>
        <taxon>Fungi</taxon>
        <taxon>Dikarya</taxon>
        <taxon>Basidiomycota</taxon>
        <taxon>Agaricomycotina</taxon>
        <taxon>Agaricomycetes</taxon>
        <taxon>Russulales</taxon>
        <taxon>Russulaceae</taxon>
        <taxon>Russula</taxon>
    </lineage>
</organism>
<evidence type="ECO:0000313" key="2">
    <source>
        <dbReference type="Proteomes" id="UP001207468"/>
    </source>
</evidence>
<evidence type="ECO:0000313" key="1">
    <source>
        <dbReference type="EMBL" id="KAI9512782.1"/>
    </source>
</evidence>
<protein>
    <submittedName>
        <fullName evidence="1">WD40-repeat-containing domain protein</fullName>
    </submittedName>
</protein>
<accession>A0ACC0UMP7</accession>
<keyword evidence="2" id="KW-1185">Reference proteome</keyword>